<dbReference type="Proteomes" id="UP000069940">
    <property type="component" value="Unassembled WGS sequence"/>
</dbReference>
<feature type="transmembrane region" description="Helical" evidence="1">
    <location>
        <begin position="60"/>
        <end position="78"/>
    </location>
</feature>
<proteinExistence type="predicted"/>
<evidence type="ECO:0000313" key="3">
    <source>
        <dbReference type="Proteomes" id="UP000069940"/>
    </source>
</evidence>
<feature type="transmembrane region" description="Helical" evidence="1">
    <location>
        <begin position="85"/>
        <end position="102"/>
    </location>
</feature>
<evidence type="ECO:0000256" key="1">
    <source>
        <dbReference type="SAM" id="Phobius"/>
    </source>
</evidence>
<feature type="transmembrane region" description="Helical" evidence="1">
    <location>
        <begin position="114"/>
        <end position="138"/>
    </location>
</feature>
<sequence>MVCFSDIKFHGYFIGTLAGLLEMASLGLSLYSHCVGGKGGGENGLAGDLQDLVSTSFADYIGDGLIVIAVGLMIYGIYKENRYCLIPFTLAICFDWVSYIVLNLDRSLPGHVWLLTSAFFIYVLVAMIGLFILFSMVIETPKDTDRRFVKFGSPDEAIV</sequence>
<evidence type="ECO:0000313" key="2">
    <source>
        <dbReference type="EnsemblMetazoa" id="AALFPA23_003242.P3483"/>
    </source>
</evidence>
<dbReference type="EnsemblMetazoa" id="AALFPA23_003242.R3483">
    <property type="protein sequence ID" value="AALFPA23_003242.P3483"/>
    <property type="gene ID" value="AALFPA23_003242"/>
</dbReference>
<reference evidence="2" key="2">
    <citation type="submission" date="2025-05" db="UniProtKB">
        <authorList>
            <consortium name="EnsemblMetazoa"/>
        </authorList>
    </citation>
    <scope>IDENTIFICATION</scope>
    <source>
        <strain evidence="2">Foshan</strain>
    </source>
</reference>
<evidence type="ECO:0008006" key="4">
    <source>
        <dbReference type="Google" id="ProtNLM"/>
    </source>
</evidence>
<reference evidence="3" key="1">
    <citation type="journal article" date="2015" name="Proc. Natl. Acad. Sci. U.S.A.">
        <title>Genome sequence of the Asian Tiger mosquito, Aedes albopictus, reveals insights into its biology, genetics, and evolution.</title>
        <authorList>
            <person name="Chen X.G."/>
            <person name="Jiang X."/>
            <person name="Gu J."/>
            <person name="Xu M."/>
            <person name="Wu Y."/>
            <person name="Deng Y."/>
            <person name="Zhang C."/>
            <person name="Bonizzoni M."/>
            <person name="Dermauw W."/>
            <person name="Vontas J."/>
            <person name="Armbruster P."/>
            <person name="Huang X."/>
            <person name="Yang Y."/>
            <person name="Zhang H."/>
            <person name="He W."/>
            <person name="Peng H."/>
            <person name="Liu Y."/>
            <person name="Wu K."/>
            <person name="Chen J."/>
            <person name="Lirakis M."/>
            <person name="Topalis P."/>
            <person name="Van Leeuwen T."/>
            <person name="Hall A.B."/>
            <person name="Jiang X."/>
            <person name="Thorpe C."/>
            <person name="Mueller R.L."/>
            <person name="Sun C."/>
            <person name="Waterhouse R.M."/>
            <person name="Yan G."/>
            <person name="Tu Z.J."/>
            <person name="Fang X."/>
            <person name="James A.A."/>
        </authorList>
    </citation>
    <scope>NUCLEOTIDE SEQUENCE [LARGE SCALE GENOMIC DNA]</scope>
    <source>
        <strain evidence="3">Foshan</strain>
    </source>
</reference>
<keyword evidence="1" id="KW-0812">Transmembrane</keyword>
<accession>A0ABM1XVC8</accession>
<feature type="transmembrane region" description="Helical" evidence="1">
    <location>
        <begin position="12"/>
        <end position="31"/>
    </location>
</feature>
<keyword evidence="3" id="KW-1185">Reference proteome</keyword>
<protein>
    <recommendedName>
        <fullName evidence="4">Secreted protein</fullName>
    </recommendedName>
</protein>
<keyword evidence="1" id="KW-0472">Membrane</keyword>
<dbReference type="RefSeq" id="XP_062709921.1">
    <property type="nucleotide sequence ID" value="XM_062853937.1"/>
</dbReference>
<dbReference type="GeneID" id="115255793"/>
<name>A0ABM1XVC8_AEDAL</name>
<organism evidence="2 3">
    <name type="scientific">Aedes albopictus</name>
    <name type="common">Asian tiger mosquito</name>
    <name type="synonym">Stegomyia albopicta</name>
    <dbReference type="NCBI Taxonomy" id="7160"/>
    <lineage>
        <taxon>Eukaryota</taxon>
        <taxon>Metazoa</taxon>
        <taxon>Ecdysozoa</taxon>
        <taxon>Arthropoda</taxon>
        <taxon>Hexapoda</taxon>
        <taxon>Insecta</taxon>
        <taxon>Pterygota</taxon>
        <taxon>Neoptera</taxon>
        <taxon>Endopterygota</taxon>
        <taxon>Diptera</taxon>
        <taxon>Nematocera</taxon>
        <taxon>Culicoidea</taxon>
        <taxon>Culicidae</taxon>
        <taxon>Culicinae</taxon>
        <taxon>Aedini</taxon>
        <taxon>Aedes</taxon>
        <taxon>Stegomyia</taxon>
    </lineage>
</organism>
<keyword evidence="1" id="KW-1133">Transmembrane helix</keyword>